<dbReference type="SUPFAM" id="SSF53335">
    <property type="entry name" value="S-adenosyl-L-methionine-dependent methyltransferases"/>
    <property type="match status" value="1"/>
</dbReference>
<dbReference type="CDD" id="cd02440">
    <property type="entry name" value="AdoMet_MTases"/>
    <property type="match status" value="1"/>
</dbReference>
<dbReference type="Pfam" id="PF02353">
    <property type="entry name" value="CMAS"/>
    <property type="match status" value="1"/>
</dbReference>
<protein>
    <recommendedName>
        <fullName evidence="4">Cyclopropane-fatty-acyl-phospholipid synthase</fullName>
    </recommendedName>
</protein>
<accession>A0A0D3IJZ4</accession>
<dbReference type="Gene3D" id="3.40.50.150">
    <property type="entry name" value="Vaccinia Virus protein VP39"/>
    <property type="match status" value="1"/>
</dbReference>
<dbReference type="KEGG" id="ehx:EMIHUDRAFT_437566"/>
<dbReference type="OMA" id="IAQHFFT"/>
<dbReference type="EnsemblProtists" id="EOD11579">
    <property type="protein sequence ID" value="EOD11579"/>
    <property type="gene ID" value="EMIHUDRAFT_437566"/>
</dbReference>
<dbReference type="PANTHER" id="PTHR43832:SF1">
    <property type="entry name" value="S-ADENOSYL-L-METHIONINE-DEPENDENT METHYLTRANSFERASES SUPERFAMILY PROTEIN"/>
    <property type="match status" value="1"/>
</dbReference>
<proteinExistence type="inferred from homology"/>
<dbReference type="HOGENOM" id="CLU_045794_0_0_1"/>
<dbReference type="RefSeq" id="XP_005764008.1">
    <property type="nucleotide sequence ID" value="XM_005763951.1"/>
</dbReference>
<evidence type="ECO:0000313" key="3">
    <source>
        <dbReference type="Proteomes" id="UP000013827"/>
    </source>
</evidence>
<dbReference type="STRING" id="2903.R1DS91"/>
<organism evidence="2 3">
    <name type="scientific">Emiliania huxleyi (strain CCMP1516)</name>
    <dbReference type="NCBI Taxonomy" id="280463"/>
    <lineage>
        <taxon>Eukaryota</taxon>
        <taxon>Haptista</taxon>
        <taxon>Haptophyta</taxon>
        <taxon>Prymnesiophyceae</taxon>
        <taxon>Isochrysidales</taxon>
        <taxon>Noelaerhabdaceae</taxon>
        <taxon>Emiliania</taxon>
    </lineage>
</organism>
<reference evidence="2" key="2">
    <citation type="submission" date="2024-10" db="UniProtKB">
        <authorList>
            <consortium name="EnsemblProtists"/>
        </authorList>
    </citation>
    <scope>IDENTIFICATION</scope>
</reference>
<keyword evidence="3" id="KW-1185">Reference proteome</keyword>
<comment type="similarity">
    <text evidence="1">Belongs to the CFA/CMAS family.</text>
</comment>
<evidence type="ECO:0000313" key="2">
    <source>
        <dbReference type="EnsemblProtists" id="EOD11579"/>
    </source>
</evidence>
<reference evidence="3" key="1">
    <citation type="journal article" date="2013" name="Nature">
        <title>Pan genome of the phytoplankton Emiliania underpins its global distribution.</title>
        <authorList>
            <person name="Read B.A."/>
            <person name="Kegel J."/>
            <person name="Klute M.J."/>
            <person name="Kuo A."/>
            <person name="Lefebvre S.C."/>
            <person name="Maumus F."/>
            <person name="Mayer C."/>
            <person name="Miller J."/>
            <person name="Monier A."/>
            <person name="Salamov A."/>
            <person name="Young J."/>
            <person name="Aguilar M."/>
            <person name="Claverie J.M."/>
            <person name="Frickenhaus S."/>
            <person name="Gonzalez K."/>
            <person name="Herman E.K."/>
            <person name="Lin Y.C."/>
            <person name="Napier J."/>
            <person name="Ogata H."/>
            <person name="Sarno A.F."/>
            <person name="Shmutz J."/>
            <person name="Schroeder D."/>
            <person name="de Vargas C."/>
            <person name="Verret F."/>
            <person name="von Dassow P."/>
            <person name="Valentin K."/>
            <person name="Van de Peer Y."/>
            <person name="Wheeler G."/>
            <person name="Dacks J.B."/>
            <person name="Delwiche C.F."/>
            <person name="Dyhrman S.T."/>
            <person name="Glockner G."/>
            <person name="John U."/>
            <person name="Richards T."/>
            <person name="Worden A.Z."/>
            <person name="Zhang X."/>
            <person name="Grigoriev I.V."/>
            <person name="Allen A.E."/>
            <person name="Bidle K."/>
            <person name="Borodovsky M."/>
            <person name="Bowler C."/>
            <person name="Brownlee C."/>
            <person name="Cock J.M."/>
            <person name="Elias M."/>
            <person name="Gladyshev V.N."/>
            <person name="Groth M."/>
            <person name="Guda C."/>
            <person name="Hadaegh A."/>
            <person name="Iglesias-Rodriguez M.D."/>
            <person name="Jenkins J."/>
            <person name="Jones B.M."/>
            <person name="Lawson T."/>
            <person name="Leese F."/>
            <person name="Lindquist E."/>
            <person name="Lobanov A."/>
            <person name="Lomsadze A."/>
            <person name="Malik S.B."/>
            <person name="Marsh M.E."/>
            <person name="Mackinder L."/>
            <person name="Mock T."/>
            <person name="Mueller-Roeber B."/>
            <person name="Pagarete A."/>
            <person name="Parker M."/>
            <person name="Probert I."/>
            <person name="Quesneville H."/>
            <person name="Raines C."/>
            <person name="Rensing S.A."/>
            <person name="Riano-Pachon D.M."/>
            <person name="Richier S."/>
            <person name="Rokitta S."/>
            <person name="Shiraiwa Y."/>
            <person name="Soanes D.M."/>
            <person name="van der Giezen M."/>
            <person name="Wahlund T.M."/>
            <person name="Williams B."/>
            <person name="Wilson W."/>
            <person name="Wolfe G."/>
            <person name="Wurch L.L."/>
        </authorList>
    </citation>
    <scope>NUCLEOTIDE SEQUENCE</scope>
</reference>
<dbReference type="Proteomes" id="UP000013827">
    <property type="component" value="Unassembled WGS sequence"/>
</dbReference>
<evidence type="ECO:0000256" key="1">
    <source>
        <dbReference type="ARBA" id="ARBA00010815"/>
    </source>
</evidence>
<sequence>MELAEFFVAYLQPYLPTPVVRVLVRWYLYLFVGWRMRSGDVVVRQIKLDRQERTRAPVTTEVEVTNEQLYANDPAFFVAHLGPRLKYSACEWPVNCGASTSDPPSCAAALADAEALTLATYQERLGLASLPAGSRVLECGCGWGSLTLTNAARFPKLHFVAFSNSPQQIEYVAKTAAERGLANVSVHVEDYALFVDPATSKVAPAGCAPFDAAVAIETVEHAQNIKELLAAVAARLRPGGRFFVHSLLHQSASYLVDADSWMGRNFFTGGSIISLNSYFHLCPPSLHLADVTPVSGEGYAKTLLAWLARMEPQRAALVAKYGAPFYEGFRMFYLSCAEAFAANRGAEYMCGYYLFVKR</sequence>
<dbReference type="GeneID" id="17257818"/>
<evidence type="ECO:0008006" key="4">
    <source>
        <dbReference type="Google" id="ProtNLM"/>
    </source>
</evidence>
<dbReference type="PaxDb" id="2903-EOD11579"/>
<dbReference type="AlphaFoldDB" id="A0A0D3IJZ4"/>
<name>A0A0D3IJZ4_EMIH1</name>
<dbReference type="eggNOG" id="ENOG502QQW3">
    <property type="taxonomic scope" value="Eukaryota"/>
</dbReference>
<dbReference type="InterPro" id="IPR029063">
    <property type="entry name" value="SAM-dependent_MTases_sf"/>
</dbReference>
<dbReference type="PANTHER" id="PTHR43832">
    <property type="match status" value="1"/>
</dbReference>